<evidence type="ECO:0000256" key="4">
    <source>
        <dbReference type="RuleBase" id="RU004508"/>
    </source>
</evidence>
<dbReference type="AlphaFoldDB" id="A0A5B9PI75"/>
<evidence type="ECO:0000256" key="1">
    <source>
        <dbReference type="ARBA" id="ARBA00037999"/>
    </source>
</evidence>
<feature type="modified residue" description="N6-(pyridoxal phosphate)lysine" evidence="3">
    <location>
        <position position="179"/>
    </location>
</feature>
<dbReference type="EMBL" id="CP042912">
    <property type="protein sequence ID" value="QEG22333.1"/>
    <property type="molecule type" value="Genomic_DNA"/>
</dbReference>
<dbReference type="KEGG" id="mff:MFFC18_22130"/>
<evidence type="ECO:0000256" key="2">
    <source>
        <dbReference type="PIRSR" id="PIRSR000390-1"/>
    </source>
</evidence>
<dbReference type="InterPro" id="IPR015422">
    <property type="entry name" value="PyrdxlP-dep_Trfase_small"/>
</dbReference>
<dbReference type="GO" id="GO:0030170">
    <property type="term" value="F:pyridoxal phosphate binding"/>
    <property type="evidence" value="ECO:0007669"/>
    <property type="project" value="TreeGrafter"/>
</dbReference>
<dbReference type="PIRSF" id="PIRSF000390">
    <property type="entry name" value="PLP_StrS"/>
    <property type="match status" value="1"/>
</dbReference>
<gene>
    <name evidence="5" type="primary">epsN_2</name>
    <name evidence="5" type="ORF">MFFC18_22130</name>
</gene>
<dbReference type="Gene3D" id="3.90.1150.10">
    <property type="entry name" value="Aspartate Aminotransferase, domain 1"/>
    <property type="match status" value="1"/>
</dbReference>
<keyword evidence="5" id="KW-0808">Transferase</keyword>
<dbReference type="InterPro" id="IPR015424">
    <property type="entry name" value="PyrdxlP-dep_Trfase"/>
</dbReference>
<name>A0A5B9PI75_9BACT</name>
<dbReference type="Pfam" id="PF01041">
    <property type="entry name" value="DegT_DnrJ_EryC1"/>
    <property type="match status" value="1"/>
</dbReference>
<dbReference type="InterPro" id="IPR015421">
    <property type="entry name" value="PyrdxlP-dep_Trfase_major"/>
</dbReference>
<evidence type="ECO:0000313" key="5">
    <source>
        <dbReference type="EMBL" id="QEG22333.1"/>
    </source>
</evidence>
<feature type="active site" description="Proton acceptor" evidence="2">
    <location>
        <position position="179"/>
    </location>
</feature>
<evidence type="ECO:0000313" key="6">
    <source>
        <dbReference type="Proteomes" id="UP000322214"/>
    </source>
</evidence>
<dbReference type="Gene3D" id="3.40.640.10">
    <property type="entry name" value="Type I PLP-dependent aspartate aminotransferase-like (Major domain)"/>
    <property type="match status" value="1"/>
</dbReference>
<comment type="similarity">
    <text evidence="1 4">Belongs to the DegT/DnrJ/EryC1 family.</text>
</comment>
<proteinExistence type="inferred from homology"/>
<evidence type="ECO:0000256" key="3">
    <source>
        <dbReference type="PIRSR" id="PIRSR000390-2"/>
    </source>
</evidence>
<dbReference type="GO" id="GO:0008483">
    <property type="term" value="F:transaminase activity"/>
    <property type="evidence" value="ECO:0007669"/>
    <property type="project" value="UniProtKB-KW"/>
</dbReference>
<dbReference type="EC" id="2.6.1.-" evidence="5"/>
<keyword evidence="6" id="KW-1185">Reference proteome</keyword>
<organism evidence="5 6">
    <name type="scientific">Mariniblastus fucicola</name>
    <dbReference type="NCBI Taxonomy" id="980251"/>
    <lineage>
        <taxon>Bacteria</taxon>
        <taxon>Pseudomonadati</taxon>
        <taxon>Planctomycetota</taxon>
        <taxon>Planctomycetia</taxon>
        <taxon>Pirellulales</taxon>
        <taxon>Pirellulaceae</taxon>
        <taxon>Mariniblastus</taxon>
    </lineage>
</organism>
<keyword evidence="3 4" id="KW-0663">Pyridoxal phosphate</keyword>
<dbReference type="CDD" id="cd00616">
    <property type="entry name" value="AHBA_syn"/>
    <property type="match status" value="1"/>
</dbReference>
<dbReference type="PANTHER" id="PTHR30244">
    <property type="entry name" value="TRANSAMINASE"/>
    <property type="match status" value="1"/>
</dbReference>
<dbReference type="InterPro" id="IPR000653">
    <property type="entry name" value="DegT/StrS_aminotransferase"/>
</dbReference>
<dbReference type="PANTHER" id="PTHR30244:SF34">
    <property type="entry name" value="DTDP-4-AMINO-4,6-DIDEOXYGALACTOSE TRANSAMINASE"/>
    <property type="match status" value="1"/>
</dbReference>
<protein>
    <submittedName>
        <fullName evidence="5">Pyridoxal phosphate-dependent aminotransferase EpsN</fullName>
        <ecNumber evidence="5">2.6.1.-</ecNumber>
    </submittedName>
</protein>
<keyword evidence="5" id="KW-0032">Aminotransferase</keyword>
<reference evidence="5 6" key="1">
    <citation type="submission" date="2019-08" db="EMBL/GenBank/DDBJ databases">
        <title>Deep-cultivation of Planctomycetes and their phenomic and genomic characterization uncovers novel biology.</title>
        <authorList>
            <person name="Wiegand S."/>
            <person name="Jogler M."/>
            <person name="Boedeker C."/>
            <person name="Pinto D."/>
            <person name="Vollmers J."/>
            <person name="Rivas-Marin E."/>
            <person name="Kohn T."/>
            <person name="Peeters S.H."/>
            <person name="Heuer A."/>
            <person name="Rast P."/>
            <person name="Oberbeckmann S."/>
            <person name="Bunk B."/>
            <person name="Jeske O."/>
            <person name="Meyerdierks A."/>
            <person name="Storesund J.E."/>
            <person name="Kallscheuer N."/>
            <person name="Luecker S."/>
            <person name="Lage O.M."/>
            <person name="Pohl T."/>
            <person name="Merkel B.J."/>
            <person name="Hornburger P."/>
            <person name="Mueller R.-W."/>
            <person name="Bruemmer F."/>
            <person name="Labrenz M."/>
            <person name="Spormann A.M."/>
            <person name="Op den Camp H."/>
            <person name="Overmann J."/>
            <person name="Amann R."/>
            <person name="Jetten M.S.M."/>
            <person name="Mascher T."/>
            <person name="Medema M.H."/>
            <person name="Devos D.P."/>
            <person name="Kaster A.-K."/>
            <person name="Ovreas L."/>
            <person name="Rohde M."/>
            <person name="Galperin M.Y."/>
            <person name="Jogler C."/>
        </authorList>
    </citation>
    <scope>NUCLEOTIDE SEQUENCE [LARGE SCALE GENOMIC DNA]</scope>
    <source>
        <strain evidence="5 6">FC18</strain>
    </source>
</reference>
<accession>A0A5B9PI75</accession>
<dbReference type="SUPFAM" id="SSF53383">
    <property type="entry name" value="PLP-dependent transferases"/>
    <property type="match status" value="1"/>
</dbReference>
<dbReference type="GO" id="GO:0000271">
    <property type="term" value="P:polysaccharide biosynthetic process"/>
    <property type="evidence" value="ECO:0007669"/>
    <property type="project" value="TreeGrafter"/>
</dbReference>
<dbReference type="STRING" id="980251.GCA_001642875_00094"/>
<dbReference type="Proteomes" id="UP000322214">
    <property type="component" value="Chromosome"/>
</dbReference>
<sequence length="372" mass="40948">MCGRELDYVKKAFESNYIAPVGPQLDQFEELFSEITGLPHCVAVANGTSAIHLMLRCIGIKPGDLVLASTLTFIGSVAGAKYLGADLGFIDCDYDTWNMDIDVLEKEIESLLKSGIKPAAVLPTENYGQPCDVDRLRSVCDRYEIPLVMDCAETVGATYKGQHVGHGVKAAAFSFNGNKIVTTSGGGMVTSDDGALIDHARYLANQAKQPGWQYEHHEIGYNYRLSNILAAIGISQLEVIEQRVQRKREIFNQYKDELAEVPGIRFMPDVSYGVGNRWLTAVMIDEKEFGVDNIAVMTGLEAENIESRPIWRPLHTQKVFANCRVAGGQVAESINRQGICLPSGTSMSNEDVTRICKTIRSLCKTRSLRETG</sequence>